<dbReference type="PANTHER" id="PTHR45947:SF3">
    <property type="entry name" value="SULFOQUINOVOSYL TRANSFERASE SQD2"/>
    <property type="match status" value="1"/>
</dbReference>
<keyword evidence="1" id="KW-0808">Transferase</keyword>
<accession>B4D2D8</accession>
<proteinExistence type="predicted"/>
<dbReference type="CDD" id="cd03801">
    <property type="entry name" value="GT4_PimA-like"/>
    <property type="match status" value="1"/>
</dbReference>
<dbReference type="Gene3D" id="3.40.50.2000">
    <property type="entry name" value="Glycogen Phosphorylase B"/>
    <property type="match status" value="2"/>
</dbReference>
<protein>
    <submittedName>
        <fullName evidence="1">Glycosyl transferase group 1</fullName>
    </submittedName>
</protein>
<dbReference type="InterPro" id="IPR050194">
    <property type="entry name" value="Glycosyltransferase_grp1"/>
</dbReference>
<dbReference type="SUPFAM" id="SSF53756">
    <property type="entry name" value="UDP-Glycosyltransferase/glycogen phosphorylase"/>
    <property type="match status" value="1"/>
</dbReference>
<reference evidence="1 2" key="1">
    <citation type="journal article" date="2011" name="J. Bacteriol.">
        <title>Genome sequence of Chthoniobacter flavus Ellin428, an aerobic heterotrophic soil bacterium.</title>
        <authorList>
            <person name="Kant R."/>
            <person name="van Passel M.W."/>
            <person name="Palva A."/>
            <person name="Lucas S."/>
            <person name="Lapidus A."/>
            <person name="Glavina Del Rio T."/>
            <person name="Dalin E."/>
            <person name="Tice H."/>
            <person name="Bruce D."/>
            <person name="Goodwin L."/>
            <person name="Pitluck S."/>
            <person name="Larimer F.W."/>
            <person name="Land M.L."/>
            <person name="Hauser L."/>
            <person name="Sangwan P."/>
            <person name="de Vos W.M."/>
            <person name="Janssen P.H."/>
            <person name="Smidt H."/>
        </authorList>
    </citation>
    <scope>NUCLEOTIDE SEQUENCE [LARGE SCALE GENOMIC DNA]</scope>
    <source>
        <strain evidence="1 2">Ellin428</strain>
    </source>
</reference>
<comment type="caution">
    <text evidence="1">The sequence shown here is derived from an EMBL/GenBank/DDBJ whole genome shotgun (WGS) entry which is preliminary data.</text>
</comment>
<evidence type="ECO:0000313" key="1">
    <source>
        <dbReference type="EMBL" id="EDY19378.1"/>
    </source>
</evidence>
<dbReference type="EMBL" id="ABVL01000008">
    <property type="protein sequence ID" value="EDY19378.1"/>
    <property type="molecule type" value="Genomic_DNA"/>
</dbReference>
<dbReference type="InParanoid" id="B4D2D8"/>
<gene>
    <name evidence="1" type="ORF">CfE428DRAFT_3063</name>
</gene>
<dbReference type="PANTHER" id="PTHR45947">
    <property type="entry name" value="SULFOQUINOVOSYL TRANSFERASE SQD2"/>
    <property type="match status" value="1"/>
</dbReference>
<dbReference type="eggNOG" id="COG0438">
    <property type="taxonomic scope" value="Bacteria"/>
</dbReference>
<dbReference type="GO" id="GO:0016757">
    <property type="term" value="F:glycosyltransferase activity"/>
    <property type="evidence" value="ECO:0007669"/>
    <property type="project" value="TreeGrafter"/>
</dbReference>
<dbReference type="Pfam" id="PF13692">
    <property type="entry name" value="Glyco_trans_1_4"/>
    <property type="match status" value="1"/>
</dbReference>
<dbReference type="Proteomes" id="UP000005824">
    <property type="component" value="Unassembled WGS sequence"/>
</dbReference>
<organism evidence="1 2">
    <name type="scientific">Chthoniobacter flavus Ellin428</name>
    <dbReference type="NCBI Taxonomy" id="497964"/>
    <lineage>
        <taxon>Bacteria</taxon>
        <taxon>Pseudomonadati</taxon>
        <taxon>Verrucomicrobiota</taxon>
        <taxon>Spartobacteria</taxon>
        <taxon>Chthoniobacterales</taxon>
        <taxon>Chthoniobacteraceae</taxon>
        <taxon>Chthoniobacter</taxon>
    </lineage>
</organism>
<name>B4D2D8_9BACT</name>
<keyword evidence="2" id="KW-1185">Reference proteome</keyword>
<evidence type="ECO:0000313" key="2">
    <source>
        <dbReference type="Proteomes" id="UP000005824"/>
    </source>
</evidence>
<sequence length="354" mass="39962">MLGVGCLFLLPVANVLAIITGERGQREIVRPLEAVDVTCAVLDWEALRTSGNAHVRFLPEVWKLVRTHPDAVVFTDMSSVFLGLILLVAKMHGARVFLRLRGDPFAETRDQLRFHWEQREWPQLLRSVVSWLLDRPLFAAVDHFVPVSDWIVRRLQIRDRASIVRIPVAIEHFPPRAHHPASPLRLLSVTNFNYPQKVAALGRFLDRYGDFLVANGMTITIAGAGIAWETFRARHAGHAQFPGFVRDVAGLYAEHDVFVHFSDLDAFPYVVLEAQAAGLPVIVNPSCGMLEQVEENRNGFLLELEDRPAVESLLLRLRDSVDLRTQLGAQARHSVRERYALTVIGEQLRRVLTS</sequence>
<dbReference type="STRING" id="497964.CfE428DRAFT_3063"/>
<dbReference type="AlphaFoldDB" id="B4D2D8"/>